<dbReference type="OrthoDB" id="291892at2"/>
<evidence type="ECO:0000259" key="3">
    <source>
        <dbReference type="Pfam" id="PF04892"/>
    </source>
</evidence>
<accession>A0A1M5Y4E1</accession>
<gene>
    <name evidence="4" type="ORF">SAMN02745207_04183</name>
</gene>
<keyword evidence="1" id="KW-1133">Transmembrane helix</keyword>
<evidence type="ECO:0000313" key="4">
    <source>
        <dbReference type="EMBL" id="SHI06907.1"/>
    </source>
</evidence>
<evidence type="ECO:0000313" key="5">
    <source>
        <dbReference type="Proteomes" id="UP000184447"/>
    </source>
</evidence>
<sequence>MKTKTKQTIKITSLLVWMSVIFIFSHQPASVSSENNKLVIYIFNYMGIDLNSIFGDITNFIIRKTAHITEYLILYILIIRVLKISNNDKGQYIKALVYVFLYASSDEIHQIFVENRGPSVKDVLIDTCGGILGMIIYYINDRKNILKQKRQ</sequence>
<name>A0A1M5Y4E1_9CLOT</name>
<dbReference type="STRING" id="1121316.SAMN02745207_04183"/>
<feature type="chain" id="PRO_5039214315" evidence="2">
    <location>
        <begin position="30"/>
        <end position="151"/>
    </location>
</feature>
<keyword evidence="5" id="KW-1185">Reference proteome</keyword>
<dbReference type="Pfam" id="PF04892">
    <property type="entry name" value="VanZ"/>
    <property type="match status" value="1"/>
</dbReference>
<reference evidence="4 5" key="1">
    <citation type="submission" date="2016-11" db="EMBL/GenBank/DDBJ databases">
        <authorList>
            <person name="Jaros S."/>
            <person name="Januszkiewicz K."/>
            <person name="Wedrychowicz H."/>
        </authorList>
    </citation>
    <scope>NUCLEOTIDE SEQUENCE [LARGE SCALE GENOMIC DNA]</scope>
    <source>
        <strain evidence="4 5">DSM 8605</strain>
    </source>
</reference>
<dbReference type="InterPro" id="IPR016747">
    <property type="entry name" value="Phosphotransbutyrylase"/>
</dbReference>
<dbReference type="Proteomes" id="UP000184447">
    <property type="component" value="Unassembled WGS sequence"/>
</dbReference>
<dbReference type="RefSeq" id="WP_073340960.1">
    <property type="nucleotide sequence ID" value="NZ_FQXM01000053.1"/>
</dbReference>
<evidence type="ECO:0000256" key="2">
    <source>
        <dbReference type="SAM" id="SignalP"/>
    </source>
</evidence>
<organism evidence="4 5">
    <name type="scientific">Clostridium grantii DSM 8605</name>
    <dbReference type="NCBI Taxonomy" id="1121316"/>
    <lineage>
        <taxon>Bacteria</taxon>
        <taxon>Bacillati</taxon>
        <taxon>Bacillota</taxon>
        <taxon>Clostridia</taxon>
        <taxon>Eubacteriales</taxon>
        <taxon>Clostridiaceae</taxon>
        <taxon>Clostridium</taxon>
    </lineage>
</organism>
<evidence type="ECO:0000256" key="1">
    <source>
        <dbReference type="SAM" id="Phobius"/>
    </source>
</evidence>
<keyword evidence="2" id="KW-0732">Signal</keyword>
<dbReference type="AlphaFoldDB" id="A0A1M5Y4E1"/>
<dbReference type="PIRSF" id="PIRSF019083">
    <property type="entry name" value="UCP019083_VanZ"/>
    <property type="match status" value="1"/>
</dbReference>
<protein>
    <submittedName>
        <fullName evidence="4">VanZ like family protein</fullName>
    </submittedName>
</protein>
<dbReference type="NCBIfam" id="NF037970">
    <property type="entry name" value="vanZ_1"/>
    <property type="match status" value="1"/>
</dbReference>
<dbReference type="InterPro" id="IPR006976">
    <property type="entry name" value="VanZ-like"/>
</dbReference>
<keyword evidence="1" id="KW-0812">Transmembrane</keyword>
<dbReference type="EMBL" id="FQXM01000053">
    <property type="protein sequence ID" value="SHI06907.1"/>
    <property type="molecule type" value="Genomic_DNA"/>
</dbReference>
<proteinExistence type="predicted"/>
<feature type="transmembrane region" description="Helical" evidence="1">
    <location>
        <begin position="123"/>
        <end position="140"/>
    </location>
</feature>
<keyword evidence="1" id="KW-0472">Membrane</keyword>
<feature type="domain" description="VanZ-like" evidence="3">
    <location>
        <begin position="13"/>
        <end position="139"/>
    </location>
</feature>
<feature type="signal peptide" evidence="2">
    <location>
        <begin position="1"/>
        <end position="29"/>
    </location>
</feature>